<keyword evidence="2" id="KW-1185">Reference proteome</keyword>
<proteinExistence type="predicted"/>
<dbReference type="OrthoDB" id="1435097at2759"/>
<dbReference type="PANTHER" id="PTHR31973:SF195">
    <property type="entry name" value="MUDR FAMILY TRANSPOSASE"/>
    <property type="match status" value="1"/>
</dbReference>
<name>A0A6J1CQN0_MOMCH</name>
<dbReference type="Proteomes" id="UP000504603">
    <property type="component" value="Unplaced"/>
</dbReference>
<keyword evidence="1" id="KW-0472">Membrane</keyword>
<protein>
    <submittedName>
        <fullName evidence="3">Uncharacterized protein LOC111013435</fullName>
    </submittedName>
</protein>
<dbReference type="RefSeq" id="XP_022143566.1">
    <property type="nucleotide sequence ID" value="XM_022287874.1"/>
</dbReference>
<dbReference type="PANTHER" id="PTHR31973">
    <property type="entry name" value="POLYPROTEIN, PUTATIVE-RELATED"/>
    <property type="match status" value="1"/>
</dbReference>
<dbReference type="GeneID" id="111013435"/>
<feature type="transmembrane region" description="Helical" evidence="1">
    <location>
        <begin position="7"/>
        <end position="26"/>
    </location>
</feature>
<evidence type="ECO:0000313" key="3">
    <source>
        <dbReference type="RefSeq" id="XP_022143566.1"/>
    </source>
</evidence>
<dbReference type="KEGG" id="mcha:111013435"/>
<evidence type="ECO:0000313" key="2">
    <source>
        <dbReference type="Proteomes" id="UP000504603"/>
    </source>
</evidence>
<keyword evidence="1" id="KW-0812">Transmembrane</keyword>
<evidence type="ECO:0000256" key="1">
    <source>
        <dbReference type="SAM" id="Phobius"/>
    </source>
</evidence>
<organism evidence="2 3">
    <name type="scientific">Momordica charantia</name>
    <name type="common">Bitter gourd</name>
    <name type="synonym">Balsam pear</name>
    <dbReference type="NCBI Taxonomy" id="3673"/>
    <lineage>
        <taxon>Eukaryota</taxon>
        <taxon>Viridiplantae</taxon>
        <taxon>Streptophyta</taxon>
        <taxon>Embryophyta</taxon>
        <taxon>Tracheophyta</taxon>
        <taxon>Spermatophyta</taxon>
        <taxon>Magnoliopsida</taxon>
        <taxon>eudicotyledons</taxon>
        <taxon>Gunneridae</taxon>
        <taxon>Pentapetalae</taxon>
        <taxon>rosids</taxon>
        <taxon>fabids</taxon>
        <taxon>Cucurbitales</taxon>
        <taxon>Cucurbitaceae</taxon>
        <taxon>Momordiceae</taxon>
        <taxon>Momordica</taxon>
    </lineage>
</organism>
<gene>
    <name evidence="3" type="primary">LOC111013435</name>
</gene>
<keyword evidence="1" id="KW-1133">Transmembrane helix</keyword>
<dbReference type="AlphaFoldDB" id="A0A6J1CQN0"/>
<sequence>MDRQVEVLLYIVVLSLVQTVGVSLNVDMSKNKFELVCRHASQTLSGLSKYTSIPLENHNALDLMFAIALSCPQLVELHVNVRNMINVSLDHEEPSQCLEHSQCLDLEPELVVPPVTHLDEDMDLIADDRFIELRTITDDEFDELDLEGEHDIPSPTFNDIANDMVNCNAEHDSIIQPLPAENDMLYKRFMCNDKETMQHIVKCFALRSHHPYKLVESAPSKWVIRCKKWQDGCKWRLRAILNKSYDIWETMKYVDQHSYVYSEFNKSHCQLDSNMISREFCDAVIVNRATSISTLQDLMKEKFGYHVPYRRVWEGKTKSLARIFDDWDESYQRLPKWMYMLKHTNPGTIVKWKIRDYGNPCNDILHSVFWSFGTYIAAFQSF</sequence>
<reference evidence="3" key="1">
    <citation type="submission" date="2025-08" db="UniProtKB">
        <authorList>
            <consortium name="RefSeq"/>
        </authorList>
    </citation>
    <scope>IDENTIFICATION</scope>
    <source>
        <strain evidence="3">OHB3-1</strain>
    </source>
</reference>
<accession>A0A6J1CQN0</accession>